<protein>
    <recommendedName>
        <fullName evidence="4">DUF308 domain-containing protein</fullName>
    </recommendedName>
</protein>
<dbReference type="EMBL" id="RKMF01000014">
    <property type="protein sequence ID" value="ROZ62222.1"/>
    <property type="molecule type" value="Genomic_DNA"/>
</dbReference>
<keyword evidence="3" id="KW-1185">Reference proteome</keyword>
<feature type="transmembrane region" description="Helical" evidence="1">
    <location>
        <begin position="20"/>
        <end position="42"/>
    </location>
</feature>
<comment type="caution">
    <text evidence="2">The sequence shown here is derived from an EMBL/GenBank/DDBJ whole genome shotgun (WGS) entry which is preliminary data.</text>
</comment>
<organism evidence="2 3">
    <name type="scientific">Kocuria soli</name>
    <dbReference type="NCBI Taxonomy" id="2485125"/>
    <lineage>
        <taxon>Bacteria</taxon>
        <taxon>Bacillati</taxon>
        <taxon>Actinomycetota</taxon>
        <taxon>Actinomycetes</taxon>
        <taxon>Micrococcales</taxon>
        <taxon>Micrococcaceae</taxon>
        <taxon>Kocuria</taxon>
    </lineage>
</organism>
<accession>A0A3N3ZN52</accession>
<keyword evidence="1" id="KW-0812">Transmembrane</keyword>
<evidence type="ECO:0000313" key="2">
    <source>
        <dbReference type="EMBL" id="ROZ62222.1"/>
    </source>
</evidence>
<evidence type="ECO:0008006" key="4">
    <source>
        <dbReference type="Google" id="ProtNLM"/>
    </source>
</evidence>
<proteinExistence type="predicted"/>
<feature type="transmembrane region" description="Helical" evidence="1">
    <location>
        <begin position="48"/>
        <end position="67"/>
    </location>
</feature>
<keyword evidence="1" id="KW-1133">Transmembrane helix</keyword>
<name>A0A3N3ZN52_9MICC</name>
<reference evidence="2 3" key="1">
    <citation type="submission" date="2018-10" db="EMBL/GenBank/DDBJ databases">
        <title>Kocuria sp. M5W7-7, whole genome shotgun sequence.</title>
        <authorList>
            <person name="Tuo L."/>
        </authorList>
    </citation>
    <scope>NUCLEOTIDE SEQUENCE [LARGE SCALE GENOMIC DNA]</scope>
    <source>
        <strain evidence="2 3">M5W7-7</strain>
    </source>
</reference>
<sequence length="193" mass="19711">MAGMHSQATSDHPPAATRALAAPTLLRAAVNLVFAAATIFITSPSQTLGTWLIAAWFAGTGISILWTERRNGDHPALSLDGLEASQRSVGYLALLGAAAVVLLGGELAGLALVVSVVLALVGLPELWIGSTRRRTHPLGRDWLLTGLVAVAAAVGVLLVSYVDIHALLGVVGGAAIISGVFLAIAGLTLRQDG</sequence>
<feature type="transmembrane region" description="Helical" evidence="1">
    <location>
        <begin position="110"/>
        <end position="130"/>
    </location>
</feature>
<keyword evidence="1" id="KW-0472">Membrane</keyword>
<gene>
    <name evidence="2" type="ORF">EDL96_11080</name>
</gene>
<feature type="transmembrane region" description="Helical" evidence="1">
    <location>
        <begin position="142"/>
        <end position="161"/>
    </location>
</feature>
<feature type="transmembrane region" description="Helical" evidence="1">
    <location>
        <begin position="88"/>
        <end position="104"/>
    </location>
</feature>
<evidence type="ECO:0000256" key="1">
    <source>
        <dbReference type="SAM" id="Phobius"/>
    </source>
</evidence>
<evidence type="ECO:0000313" key="3">
    <source>
        <dbReference type="Proteomes" id="UP000270616"/>
    </source>
</evidence>
<dbReference type="Proteomes" id="UP000270616">
    <property type="component" value="Unassembled WGS sequence"/>
</dbReference>
<dbReference type="AlphaFoldDB" id="A0A3N3ZN52"/>
<feature type="transmembrane region" description="Helical" evidence="1">
    <location>
        <begin position="167"/>
        <end position="189"/>
    </location>
</feature>